<feature type="region of interest" description="Disordered" evidence="1">
    <location>
        <begin position="1"/>
        <end position="65"/>
    </location>
</feature>
<evidence type="ECO:0000256" key="1">
    <source>
        <dbReference type="SAM" id="MobiDB-lite"/>
    </source>
</evidence>
<feature type="non-terminal residue" evidence="2">
    <location>
        <position position="79"/>
    </location>
</feature>
<feature type="compositionally biased region" description="Basic and acidic residues" evidence="1">
    <location>
        <begin position="41"/>
        <end position="65"/>
    </location>
</feature>
<organism evidence="2 3">
    <name type="scientific">Taxus chinensis</name>
    <name type="common">Chinese yew</name>
    <name type="synonym">Taxus wallichiana var. chinensis</name>
    <dbReference type="NCBI Taxonomy" id="29808"/>
    <lineage>
        <taxon>Eukaryota</taxon>
        <taxon>Viridiplantae</taxon>
        <taxon>Streptophyta</taxon>
        <taxon>Embryophyta</taxon>
        <taxon>Tracheophyta</taxon>
        <taxon>Spermatophyta</taxon>
        <taxon>Pinopsida</taxon>
        <taxon>Pinidae</taxon>
        <taxon>Conifers II</taxon>
        <taxon>Cupressales</taxon>
        <taxon>Taxaceae</taxon>
        <taxon>Taxus</taxon>
    </lineage>
</organism>
<comment type="caution">
    <text evidence="2">The sequence shown here is derived from an EMBL/GenBank/DDBJ whole genome shotgun (WGS) entry which is preliminary data.</text>
</comment>
<keyword evidence="3" id="KW-1185">Reference proteome</keyword>
<feature type="non-terminal residue" evidence="2">
    <location>
        <position position="1"/>
    </location>
</feature>
<dbReference type="Proteomes" id="UP000824469">
    <property type="component" value="Unassembled WGS sequence"/>
</dbReference>
<accession>A0AA38FGK9</accession>
<dbReference type="EMBL" id="JAHRHJ020000009">
    <property type="protein sequence ID" value="KAH9301107.1"/>
    <property type="molecule type" value="Genomic_DNA"/>
</dbReference>
<feature type="compositionally biased region" description="Basic and acidic residues" evidence="1">
    <location>
        <begin position="17"/>
        <end position="33"/>
    </location>
</feature>
<proteinExistence type="predicted"/>
<dbReference type="AlphaFoldDB" id="A0AA38FGK9"/>
<name>A0AA38FGK9_TAXCH</name>
<sequence length="79" mass="8953">FMGVSKGRSRPKPKSQATHEKLGLQSMEKKQPIEEPVTQVEEGKIVEPESKKEEEQPKLLGIEREQPIESLEVPFTIAK</sequence>
<evidence type="ECO:0000313" key="2">
    <source>
        <dbReference type="EMBL" id="KAH9301107.1"/>
    </source>
</evidence>
<gene>
    <name evidence="2" type="ORF">KI387_012690</name>
</gene>
<reference evidence="2 3" key="1">
    <citation type="journal article" date="2021" name="Nat. Plants">
        <title>The Taxus genome provides insights into paclitaxel biosynthesis.</title>
        <authorList>
            <person name="Xiong X."/>
            <person name="Gou J."/>
            <person name="Liao Q."/>
            <person name="Li Y."/>
            <person name="Zhou Q."/>
            <person name="Bi G."/>
            <person name="Li C."/>
            <person name="Du R."/>
            <person name="Wang X."/>
            <person name="Sun T."/>
            <person name="Guo L."/>
            <person name="Liang H."/>
            <person name="Lu P."/>
            <person name="Wu Y."/>
            <person name="Zhang Z."/>
            <person name="Ro D.K."/>
            <person name="Shang Y."/>
            <person name="Huang S."/>
            <person name="Yan J."/>
        </authorList>
    </citation>
    <scope>NUCLEOTIDE SEQUENCE [LARGE SCALE GENOMIC DNA]</scope>
    <source>
        <strain evidence="2">Ta-2019</strain>
    </source>
</reference>
<protein>
    <submittedName>
        <fullName evidence="2">Uncharacterized protein</fullName>
    </submittedName>
</protein>
<evidence type="ECO:0000313" key="3">
    <source>
        <dbReference type="Proteomes" id="UP000824469"/>
    </source>
</evidence>